<dbReference type="PANTHER" id="PTHR23090">
    <property type="entry name" value="NH 3 /GLUTAMINE-DEPENDENT NAD + SYNTHETASE"/>
    <property type="match status" value="1"/>
</dbReference>
<dbReference type="UniPathway" id="UPA00253"/>
<dbReference type="Gene3D" id="3.40.50.620">
    <property type="entry name" value="HUPs"/>
    <property type="match status" value="1"/>
</dbReference>
<dbReference type="NCBIfam" id="TIGR00552">
    <property type="entry name" value="nadE"/>
    <property type="match status" value="1"/>
</dbReference>
<dbReference type="GO" id="GO:0003952">
    <property type="term" value="F:NAD+ synthase (glutamine-hydrolyzing) activity"/>
    <property type="evidence" value="ECO:0007669"/>
    <property type="project" value="InterPro"/>
</dbReference>
<evidence type="ECO:0000256" key="2">
    <source>
        <dbReference type="ARBA" id="ARBA00022598"/>
    </source>
</evidence>
<dbReference type="Proteomes" id="UP000225947">
    <property type="component" value="Segment"/>
</dbReference>
<keyword evidence="2" id="KW-0436">Ligase</keyword>
<keyword evidence="4" id="KW-0067">ATP-binding</keyword>
<sequence length="256" mass="29267">MIYKTITHELITKKVNLLHNVLQKESRKTLIVGVSGGVDSAVVLGFLKALDTMYPNTYTVIPILAPISESDGTTEQEEAYNLGKAVCTHFEYEEKFISLREVAKACVNALSLTSPYLQQQNDYWLRPMAFYAEATRNENSILVSTTNYSEWSLGWFSQYLDILGIHPIIEFYKSEVIAIAKYFNIPEEILNTPPKGGLASGRTDEQELGFTYQQFEDYELGITVPHSVANRIQDRINSSEFKRFRFNTDFIFRTEL</sequence>
<evidence type="ECO:0000259" key="6">
    <source>
        <dbReference type="Pfam" id="PF02540"/>
    </source>
</evidence>
<dbReference type="CDD" id="cd00553">
    <property type="entry name" value="NAD_synthase"/>
    <property type="match status" value="1"/>
</dbReference>
<evidence type="ECO:0000256" key="3">
    <source>
        <dbReference type="ARBA" id="ARBA00022741"/>
    </source>
</evidence>
<keyword evidence="8" id="KW-1185">Reference proteome</keyword>
<keyword evidence="5" id="KW-0520">NAD</keyword>
<feature type="domain" description="NAD/GMP synthase" evidence="6">
    <location>
        <begin position="11"/>
        <end position="243"/>
    </location>
</feature>
<reference evidence="8" key="1">
    <citation type="submission" date="2016-03" db="EMBL/GenBank/DDBJ databases">
        <title>Characterization of Acinetobacter baumannii phage vB_AbaM_ME3.</title>
        <authorList>
            <person name="Buttimer C.T.H."/>
            <person name="Elbreki M."/>
            <person name="Coffey A."/>
        </authorList>
    </citation>
    <scope>NUCLEOTIDE SEQUENCE [LARGE SCALE GENOMIC DNA]</scope>
</reference>
<protein>
    <submittedName>
        <fullName evidence="7">NAD synthetase</fullName>
    </submittedName>
</protein>
<gene>
    <name evidence="7" type="ORF">ME3_298</name>
</gene>
<comment type="pathway">
    <text evidence="1">Cofactor biosynthesis; NAD(+) biosynthesis.</text>
</comment>
<dbReference type="GO" id="GO:0005524">
    <property type="term" value="F:ATP binding"/>
    <property type="evidence" value="ECO:0007669"/>
    <property type="project" value="UniProtKB-KW"/>
</dbReference>
<accession>A0A172Q0Z8</accession>
<dbReference type="Pfam" id="PF02540">
    <property type="entry name" value="NAD_synthase"/>
    <property type="match status" value="1"/>
</dbReference>
<dbReference type="InterPro" id="IPR003694">
    <property type="entry name" value="NAD_synthase"/>
</dbReference>
<proteinExistence type="predicted"/>
<evidence type="ECO:0000313" key="7">
    <source>
        <dbReference type="EMBL" id="AND75459.1"/>
    </source>
</evidence>
<keyword evidence="3" id="KW-0547">Nucleotide-binding</keyword>
<dbReference type="SMR" id="A0A172Q0Z8"/>
<dbReference type="GO" id="GO:0004359">
    <property type="term" value="F:glutaminase activity"/>
    <property type="evidence" value="ECO:0007669"/>
    <property type="project" value="InterPro"/>
</dbReference>
<evidence type="ECO:0000256" key="1">
    <source>
        <dbReference type="ARBA" id="ARBA00004790"/>
    </source>
</evidence>
<dbReference type="InterPro" id="IPR022310">
    <property type="entry name" value="NAD/GMP_synthase"/>
</dbReference>
<evidence type="ECO:0000313" key="8">
    <source>
        <dbReference type="Proteomes" id="UP000225947"/>
    </source>
</evidence>
<dbReference type="PANTHER" id="PTHR23090:SF9">
    <property type="entry name" value="GLUTAMINE-DEPENDENT NAD(+) SYNTHETASE"/>
    <property type="match status" value="1"/>
</dbReference>
<dbReference type="InterPro" id="IPR014729">
    <property type="entry name" value="Rossmann-like_a/b/a_fold"/>
</dbReference>
<name>A0A172Q0Z8_9CAUD</name>
<dbReference type="SUPFAM" id="SSF52402">
    <property type="entry name" value="Adenine nucleotide alpha hydrolases-like"/>
    <property type="match status" value="1"/>
</dbReference>
<evidence type="ECO:0000256" key="5">
    <source>
        <dbReference type="ARBA" id="ARBA00023027"/>
    </source>
</evidence>
<evidence type="ECO:0000256" key="4">
    <source>
        <dbReference type="ARBA" id="ARBA00022840"/>
    </source>
</evidence>
<organism evidence="7 8">
    <name type="scientific">Acinetobacter phage vB_AbaM_ME3</name>
    <dbReference type="NCBI Taxonomy" id="1837876"/>
    <lineage>
        <taxon>Viruses</taxon>
        <taxon>Duplodnaviria</taxon>
        <taxon>Heunggongvirae</taxon>
        <taxon>Uroviricota</taxon>
        <taxon>Caudoviricetes</taxon>
        <taxon>Metrivirus</taxon>
        <taxon>Metrivirus ME3</taxon>
    </lineage>
</organism>
<dbReference type="GO" id="GO:0009435">
    <property type="term" value="P:NAD+ biosynthetic process"/>
    <property type="evidence" value="ECO:0007669"/>
    <property type="project" value="UniProtKB-UniPathway"/>
</dbReference>
<dbReference type="EMBL" id="KU935715">
    <property type="protein sequence ID" value="AND75459.1"/>
    <property type="molecule type" value="Genomic_DNA"/>
</dbReference>